<organism evidence="4 5">
    <name type="scientific">Chitinophaga flava</name>
    <dbReference type="NCBI Taxonomy" id="2259036"/>
    <lineage>
        <taxon>Bacteria</taxon>
        <taxon>Pseudomonadati</taxon>
        <taxon>Bacteroidota</taxon>
        <taxon>Chitinophagia</taxon>
        <taxon>Chitinophagales</taxon>
        <taxon>Chitinophagaceae</taxon>
        <taxon>Chitinophaga</taxon>
    </lineage>
</organism>
<keyword evidence="5" id="KW-1185">Reference proteome</keyword>
<dbReference type="Pfam" id="PF00440">
    <property type="entry name" value="TetR_N"/>
    <property type="match status" value="1"/>
</dbReference>
<dbReference type="OrthoDB" id="6430772at2"/>
<dbReference type="Gene3D" id="1.10.357.10">
    <property type="entry name" value="Tetracycline Repressor, domain 2"/>
    <property type="match status" value="1"/>
</dbReference>
<accession>A0A365XPL2</accession>
<protein>
    <submittedName>
        <fullName evidence="4">TetR/AcrR family transcriptional regulator</fullName>
    </submittedName>
</protein>
<keyword evidence="1 2" id="KW-0238">DNA-binding</keyword>
<evidence type="ECO:0000313" key="4">
    <source>
        <dbReference type="EMBL" id="RBL88080.1"/>
    </source>
</evidence>
<dbReference type="SUPFAM" id="SSF46689">
    <property type="entry name" value="Homeodomain-like"/>
    <property type="match status" value="1"/>
</dbReference>
<dbReference type="EMBL" id="QFFJ01000003">
    <property type="protein sequence ID" value="RBL88080.1"/>
    <property type="molecule type" value="Genomic_DNA"/>
</dbReference>
<evidence type="ECO:0000259" key="3">
    <source>
        <dbReference type="PROSITE" id="PS50977"/>
    </source>
</evidence>
<dbReference type="InterPro" id="IPR001647">
    <property type="entry name" value="HTH_TetR"/>
</dbReference>
<comment type="caution">
    <text evidence="4">The sequence shown here is derived from an EMBL/GenBank/DDBJ whole genome shotgun (WGS) entry which is preliminary data.</text>
</comment>
<reference evidence="4 5" key="1">
    <citation type="submission" date="2018-05" db="EMBL/GenBank/DDBJ databases">
        <title>Chitinophaga sp. K3CV102501T nov., isolated from isolated from a monsoon evergreen broad-leaved forest soil.</title>
        <authorList>
            <person name="Lv Y."/>
        </authorList>
    </citation>
    <scope>NUCLEOTIDE SEQUENCE [LARGE SCALE GENOMIC DNA]</scope>
    <source>
        <strain evidence="4 5">GDMCC 1.1325</strain>
    </source>
</reference>
<dbReference type="PROSITE" id="PS50977">
    <property type="entry name" value="HTH_TETR_2"/>
    <property type="match status" value="1"/>
</dbReference>
<dbReference type="RefSeq" id="WP_113619907.1">
    <property type="nucleotide sequence ID" value="NZ_QFFJ01000003.1"/>
</dbReference>
<dbReference type="GO" id="GO:0003677">
    <property type="term" value="F:DNA binding"/>
    <property type="evidence" value="ECO:0007669"/>
    <property type="project" value="UniProtKB-UniRule"/>
</dbReference>
<proteinExistence type="predicted"/>
<dbReference type="AlphaFoldDB" id="A0A365XPL2"/>
<evidence type="ECO:0000256" key="1">
    <source>
        <dbReference type="ARBA" id="ARBA00023125"/>
    </source>
</evidence>
<evidence type="ECO:0000256" key="2">
    <source>
        <dbReference type="PROSITE-ProRule" id="PRU00335"/>
    </source>
</evidence>
<sequence>MRTRNAEKEELVKKMTVQMIVANGVENFSVNSLAKACGISVATLYIYYKDKDDLIVQVGIDEGTRLSNAVLKDFDPEQSFETGLRKQWENRAGYQMANPLSTQFMEKLHMSSYADKISAHIADQLVPTMRRFVENALARKEMKSMPIEVWWSLAFGPLYSLLRYHHQGSFIAGKPFSLNEEILWQTFDSVLKSLKP</sequence>
<feature type="DNA-binding region" description="H-T-H motif" evidence="2">
    <location>
        <begin position="29"/>
        <end position="48"/>
    </location>
</feature>
<feature type="domain" description="HTH tetR-type" evidence="3">
    <location>
        <begin position="6"/>
        <end position="66"/>
    </location>
</feature>
<dbReference type="InterPro" id="IPR009057">
    <property type="entry name" value="Homeodomain-like_sf"/>
</dbReference>
<gene>
    <name evidence="4" type="ORF">DF182_31630</name>
</gene>
<evidence type="ECO:0000313" key="5">
    <source>
        <dbReference type="Proteomes" id="UP000253410"/>
    </source>
</evidence>
<name>A0A365XPL2_9BACT</name>
<dbReference type="Proteomes" id="UP000253410">
    <property type="component" value="Unassembled WGS sequence"/>
</dbReference>